<evidence type="ECO:0000256" key="10">
    <source>
        <dbReference type="ARBA" id="ARBA00022630"/>
    </source>
</evidence>
<comment type="subcellular location">
    <subcellularLocation>
        <location evidence="3 20">Cytoplasm</location>
    </subcellularLocation>
</comment>
<dbReference type="SUPFAM" id="SSF56194">
    <property type="entry name" value="Uridine diphospho-N-Acetylenolpyruvylglucosamine reductase, MurB, C-terminal domain"/>
    <property type="match status" value="1"/>
</dbReference>
<evidence type="ECO:0000313" key="22">
    <source>
        <dbReference type="EMBL" id="SKC79879.1"/>
    </source>
</evidence>
<keyword evidence="13 20" id="KW-0133">Cell shape</keyword>
<evidence type="ECO:0000256" key="5">
    <source>
        <dbReference type="ARBA" id="ARBA00010485"/>
    </source>
</evidence>
<dbReference type="GO" id="GO:0071555">
    <property type="term" value="P:cell wall organization"/>
    <property type="evidence" value="ECO:0007669"/>
    <property type="project" value="UniProtKB-KW"/>
</dbReference>
<evidence type="ECO:0000256" key="8">
    <source>
        <dbReference type="ARBA" id="ARBA00022490"/>
    </source>
</evidence>
<dbReference type="Gene3D" id="3.30.43.10">
    <property type="entry name" value="Uridine Diphospho-n-acetylenolpyruvylglucosamine Reductase, domain 2"/>
    <property type="match status" value="1"/>
</dbReference>
<dbReference type="Gene3D" id="3.90.78.10">
    <property type="entry name" value="UDP-N-acetylenolpyruvoylglucosamine reductase, C-terminal domain"/>
    <property type="match status" value="1"/>
</dbReference>
<feature type="active site" evidence="20">
    <location>
        <position position="338"/>
    </location>
</feature>
<protein>
    <recommendedName>
        <fullName evidence="7 20">UDP-N-acetylenolpyruvoylglucosamine reductase</fullName>
        <ecNumber evidence="6 20">1.3.1.98</ecNumber>
    </recommendedName>
    <alternativeName>
        <fullName evidence="18 20">UDP-N-acetylmuramate dehydrogenase</fullName>
    </alternativeName>
</protein>
<gene>
    <name evidence="20" type="primary">murB</name>
    <name evidence="22" type="ORF">SAMN06296058_3142</name>
</gene>
<dbReference type="InterPro" id="IPR036318">
    <property type="entry name" value="FAD-bd_PCMH-like_sf"/>
</dbReference>
<dbReference type="Pfam" id="PF01565">
    <property type="entry name" value="FAD_binding_4"/>
    <property type="match status" value="1"/>
</dbReference>
<evidence type="ECO:0000256" key="11">
    <source>
        <dbReference type="ARBA" id="ARBA00022827"/>
    </source>
</evidence>
<keyword evidence="23" id="KW-1185">Reference proteome</keyword>
<reference evidence="22 23" key="1">
    <citation type="submission" date="2017-02" db="EMBL/GenBank/DDBJ databases">
        <authorList>
            <person name="Peterson S.W."/>
        </authorList>
    </citation>
    <scope>NUCLEOTIDE SEQUENCE [LARGE SCALE GENOMIC DNA]</scope>
    <source>
        <strain evidence="22 23">P15</strain>
    </source>
</reference>
<evidence type="ECO:0000256" key="17">
    <source>
        <dbReference type="ARBA" id="ARBA00023316"/>
    </source>
</evidence>
<evidence type="ECO:0000313" key="23">
    <source>
        <dbReference type="Proteomes" id="UP000190341"/>
    </source>
</evidence>
<evidence type="ECO:0000256" key="20">
    <source>
        <dbReference type="HAMAP-Rule" id="MF_00037"/>
    </source>
</evidence>
<dbReference type="OrthoDB" id="9804753at2"/>
<evidence type="ECO:0000256" key="16">
    <source>
        <dbReference type="ARBA" id="ARBA00023306"/>
    </source>
</evidence>
<evidence type="ECO:0000256" key="19">
    <source>
        <dbReference type="ARBA" id="ARBA00048914"/>
    </source>
</evidence>
<evidence type="ECO:0000256" key="13">
    <source>
        <dbReference type="ARBA" id="ARBA00022960"/>
    </source>
</evidence>
<evidence type="ECO:0000256" key="7">
    <source>
        <dbReference type="ARBA" id="ARBA00015188"/>
    </source>
</evidence>
<keyword evidence="8 20" id="KW-0963">Cytoplasm</keyword>
<dbReference type="EMBL" id="FUZV01000002">
    <property type="protein sequence ID" value="SKC79879.1"/>
    <property type="molecule type" value="Genomic_DNA"/>
</dbReference>
<comment type="pathway">
    <text evidence="4 20">Cell wall biogenesis; peptidoglycan biosynthesis.</text>
</comment>
<evidence type="ECO:0000256" key="2">
    <source>
        <dbReference type="ARBA" id="ARBA00003921"/>
    </source>
</evidence>
<dbReference type="GO" id="GO:0009252">
    <property type="term" value="P:peptidoglycan biosynthetic process"/>
    <property type="evidence" value="ECO:0007669"/>
    <property type="project" value="UniProtKB-UniRule"/>
</dbReference>
<dbReference type="GO" id="GO:0008360">
    <property type="term" value="P:regulation of cell shape"/>
    <property type="evidence" value="ECO:0007669"/>
    <property type="project" value="UniProtKB-KW"/>
</dbReference>
<accession>A0A1T5LWC7</accession>
<evidence type="ECO:0000256" key="1">
    <source>
        <dbReference type="ARBA" id="ARBA00001974"/>
    </source>
</evidence>
<dbReference type="NCBIfam" id="NF010478">
    <property type="entry name" value="PRK13903.1"/>
    <property type="match status" value="1"/>
</dbReference>
<evidence type="ECO:0000259" key="21">
    <source>
        <dbReference type="PROSITE" id="PS51387"/>
    </source>
</evidence>
<keyword evidence="17 20" id="KW-0961">Cell wall biogenesis/degradation</keyword>
<dbReference type="HAMAP" id="MF_00037">
    <property type="entry name" value="MurB"/>
    <property type="match status" value="1"/>
</dbReference>
<comment type="similarity">
    <text evidence="5 20">Belongs to the MurB family.</text>
</comment>
<dbReference type="GO" id="GO:0051301">
    <property type="term" value="P:cell division"/>
    <property type="evidence" value="ECO:0007669"/>
    <property type="project" value="UniProtKB-KW"/>
</dbReference>
<dbReference type="PANTHER" id="PTHR21071:SF4">
    <property type="entry name" value="UDP-N-ACETYLENOLPYRUVOYLGLUCOSAMINE REDUCTASE"/>
    <property type="match status" value="1"/>
</dbReference>
<feature type="active site" description="Proton donor" evidence="20">
    <location>
        <position position="241"/>
    </location>
</feature>
<comment type="catalytic activity">
    <reaction evidence="19 20">
        <text>UDP-N-acetyl-alpha-D-muramate + NADP(+) = UDP-N-acetyl-3-O-(1-carboxyvinyl)-alpha-D-glucosamine + NADPH + H(+)</text>
        <dbReference type="Rhea" id="RHEA:12248"/>
        <dbReference type="ChEBI" id="CHEBI:15378"/>
        <dbReference type="ChEBI" id="CHEBI:57783"/>
        <dbReference type="ChEBI" id="CHEBI:58349"/>
        <dbReference type="ChEBI" id="CHEBI:68483"/>
        <dbReference type="ChEBI" id="CHEBI:70757"/>
        <dbReference type="EC" id="1.3.1.98"/>
    </reaction>
</comment>
<evidence type="ECO:0000256" key="3">
    <source>
        <dbReference type="ARBA" id="ARBA00004496"/>
    </source>
</evidence>
<dbReference type="GO" id="GO:0005829">
    <property type="term" value="C:cytosol"/>
    <property type="evidence" value="ECO:0007669"/>
    <property type="project" value="TreeGrafter"/>
</dbReference>
<dbReference type="EC" id="1.3.1.98" evidence="6 20"/>
<evidence type="ECO:0000256" key="12">
    <source>
        <dbReference type="ARBA" id="ARBA00022857"/>
    </source>
</evidence>
<dbReference type="GO" id="GO:0008762">
    <property type="term" value="F:UDP-N-acetylmuramate dehydrogenase activity"/>
    <property type="evidence" value="ECO:0007669"/>
    <property type="project" value="UniProtKB-UniRule"/>
</dbReference>
<dbReference type="GO" id="GO:0071949">
    <property type="term" value="F:FAD binding"/>
    <property type="evidence" value="ECO:0007669"/>
    <property type="project" value="InterPro"/>
</dbReference>
<feature type="active site" evidence="20">
    <location>
        <position position="168"/>
    </location>
</feature>
<dbReference type="NCBIfam" id="TIGR00179">
    <property type="entry name" value="murB"/>
    <property type="match status" value="1"/>
</dbReference>
<feature type="domain" description="FAD-binding PCMH-type" evidence="21">
    <location>
        <begin position="20"/>
        <end position="191"/>
    </location>
</feature>
<evidence type="ECO:0000256" key="9">
    <source>
        <dbReference type="ARBA" id="ARBA00022618"/>
    </source>
</evidence>
<comment type="function">
    <text evidence="2 20">Cell wall formation.</text>
</comment>
<dbReference type="Gene3D" id="3.30.465.10">
    <property type="match status" value="1"/>
</dbReference>
<dbReference type="InterPro" id="IPR036635">
    <property type="entry name" value="MurB_C_sf"/>
</dbReference>
<dbReference type="Pfam" id="PF02873">
    <property type="entry name" value="MurB_C"/>
    <property type="match status" value="1"/>
</dbReference>
<dbReference type="RefSeq" id="WP_079725514.1">
    <property type="nucleotide sequence ID" value="NZ_BMCL01000001.1"/>
</dbReference>
<evidence type="ECO:0000256" key="6">
    <source>
        <dbReference type="ARBA" id="ARBA00012518"/>
    </source>
</evidence>
<keyword evidence="12 20" id="KW-0521">NADP</keyword>
<keyword evidence="11 20" id="KW-0274">FAD</keyword>
<dbReference type="InterPro" id="IPR016169">
    <property type="entry name" value="FAD-bd_PCMH_sub2"/>
</dbReference>
<name>A0A1T5LWC7_9GAMM</name>
<dbReference type="InterPro" id="IPR016166">
    <property type="entry name" value="FAD-bd_PCMH"/>
</dbReference>
<organism evidence="22 23">
    <name type="scientific">Pseudoxanthomonas indica</name>
    <dbReference type="NCBI Taxonomy" id="428993"/>
    <lineage>
        <taxon>Bacteria</taxon>
        <taxon>Pseudomonadati</taxon>
        <taxon>Pseudomonadota</taxon>
        <taxon>Gammaproteobacteria</taxon>
        <taxon>Lysobacterales</taxon>
        <taxon>Lysobacteraceae</taxon>
        <taxon>Pseudoxanthomonas</taxon>
    </lineage>
</organism>
<dbReference type="AlphaFoldDB" id="A0A1T5LWC7"/>
<evidence type="ECO:0000256" key="14">
    <source>
        <dbReference type="ARBA" id="ARBA00022984"/>
    </source>
</evidence>
<sequence length="346" mass="37751">MTRPYRLLGHASLRTRNTFGVEAHAHWLAEVHDSHYLPEVLALPEMASGPLMVLGGGSNLLFAGDAEGPVLSFVSRQQLILEQDADHARIRVDAGTPWHALVMWSLERGLCGLENLALIPGTTGAAPIQNIGAYGVEVGEFVHAVEAWDRRGQQWRRLSREDCAFGYRDSVFKHEPDRYVVTAVEMDLLRQPALRLDYAGIGEELQAMNVDRPTALDVASAVIHIRQRKLPDPVVVGNAGSFFKNPILPLAQVEALQAAHPGLPAFRGDSAQTRKISAAWLIETCGWKGHRDGDTGVSAAHALVLVNHGQATGPQLLALARRIAESVQARFGVAIEPEPRIIGARW</sequence>
<dbReference type="PROSITE" id="PS51387">
    <property type="entry name" value="FAD_PCMH"/>
    <property type="match status" value="1"/>
</dbReference>
<dbReference type="NCBIfam" id="NF000755">
    <property type="entry name" value="PRK00046.1"/>
    <property type="match status" value="1"/>
</dbReference>
<dbReference type="UniPathway" id="UPA00219"/>
<keyword evidence="9 20" id="KW-0132">Cell division</keyword>
<keyword evidence="16 20" id="KW-0131">Cell cycle</keyword>
<evidence type="ECO:0000256" key="18">
    <source>
        <dbReference type="ARBA" id="ARBA00031026"/>
    </source>
</evidence>
<comment type="cofactor">
    <cofactor evidence="1 20">
        <name>FAD</name>
        <dbReference type="ChEBI" id="CHEBI:57692"/>
    </cofactor>
</comment>
<keyword evidence="15 20" id="KW-0560">Oxidoreductase</keyword>
<dbReference type="SUPFAM" id="SSF56176">
    <property type="entry name" value="FAD-binding/transporter-associated domain-like"/>
    <property type="match status" value="1"/>
</dbReference>
<evidence type="ECO:0000256" key="15">
    <source>
        <dbReference type="ARBA" id="ARBA00023002"/>
    </source>
</evidence>
<evidence type="ECO:0000256" key="4">
    <source>
        <dbReference type="ARBA" id="ARBA00004752"/>
    </source>
</evidence>
<dbReference type="STRING" id="428993.SAMN06296058_3142"/>
<dbReference type="InterPro" id="IPR006094">
    <property type="entry name" value="Oxid_FAD_bind_N"/>
</dbReference>
<dbReference type="InterPro" id="IPR016167">
    <property type="entry name" value="FAD-bd_PCMH_sub1"/>
</dbReference>
<keyword evidence="14 20" id="KW-0573">Peptidoglycan synthesis</keyword>
<dbReference type="InterPro" id="IPR011601">
    <property type="entry name" value="MurB_C"/>
</dbReference>
<dbReference type="InterPro" id="IPR003170">
    <property type="entry name" value="MurB"/>
</dbReference>
<dbReference type="PANTHER" id="PTHR21071">
    <property type="entry name" value="UDP-N-ACETYLENOLPYRUVOYLGLUCOSAMINE REDUCTASE"/>
    <property type="match status" value="1"/>
</dbReference>
<dbReference type="Proteomes" id="UP000190341">
    <property type="component" value="Unassembled WGS sequence"/>
</dbReference>
<keyword evidence="10 20" id="KW-0285">Flavoprotein</keyword>
<proteinExistence type="inferred from homology"/>